<keyword evidence="2" id="KW-0067">ATP-binding</keyword>
<keyword evidence="1" id="KW-0547">Nucleotide-binding</keyword>
<evidence type="ECO:0000313" key="3">
    <source>
        <dbReference type="EMBL" id="SIQ62617.1"/>
    </source>
</evidence>
<dbReference type="EMBL" id="FTNE01000007">
    <property type="protein sequence ID" value="SIQ62617.1"/>
    <property type="molecule type" value="Genomic_DNA"/>
</dbReference>
<keyword evidence="3" id="KW-0131">Cell cycle</keyword>
<organism evidence="3 4">
    <name type="scientific">Acidiphilium rubrum</name>
    <dbReference type="NCBI Taxonomy" id="526"/>
    <lineage>
        <taxon>Bacteria</taxon>
        <taxon>Pseudomonadati</taxon>
        <taxon>Pseudomonadota</taxon>
        <taxon>Alphaproteobacteria</taxon>
        <taxon>Acetobacterales</taxon>
        <taxon>Acidocellaceae</taxon>
        <taxon>Acidiphilium</taxon>
    </lineage>
</organism>
<protein>
    <submittedName>
        <fullName evidence="3">Cell division protein ZapE</fullName>
    </submittedName>
</protein>
<dbReference type="Pfam" id="PF03969">
    <property type="entry name" value="AFG1_ATPase"/>
    <property type="match status" value="1"/>
</dbReference>
<dbReference type="GO" id="GO:0005524">
    <property type="term" value="F:ATP binding"/>
    <property type="evidence" value="ECO:0007669"/>
    <property type="project" value="UniProtKB-KW"/>
</dbReference>
<sequence length="384" mass="43257">MLDQVTERRADDVMSAYRARIDAGAILPDPVQRRAAERLHELWGRLRGYDPHPKAPPNGWLGRLLNKKRVDEVPDDYPSGLYLVGDVGRGKSMLMDMFFDAAAVPRKRRVHFHEFMQETHARLHRLRTEAPESDAMTTLAEIIAAESVLLCFDEFQVHDIGDAMMLARLFEALFARAVVVVATSNTLPDDLYKNKPGYENFKPFIALLKRHLDVLVLDGGKDYRRARVRGVRNWYVPADRRAERMLDELFARLTDGAAPKPEALTVFGRKLPVPLAANGVARFDFSALCAQALGSGDYLALATHYDTVLIDAIPALSPDNFDEARRFITLIDALYEHRVKLYASAAAEPAQLYTSGEGVSIFERTVSRLEEMRSEAYFALAHLQ</sequence>
<dbReference type="GO" id="GO:0016887">
    <property type="term" value="F:ATP hydrolysis activity"/>
    <property type="evidence" value="ECO:0007669"/>
    <property type="project" value="InterPro"/>
</dbReference>
<dbReference type="PANTHER" id="PTHR12169">
    <property type="entry name" value="ATPASE N2B"/>
    <property type="match status" value="1"/>
</dbReference>
<gene>
    <name evidence="3" type="ORF">SAMN05421828_10739</name>
</gene>
<keyword evidence="4" id="KW-1185">Reference proteome</keyword>
<dbReference type="OrthoDB" id="9774491at2"/>
<dbReference type="GO" id="GO:0005737">
    <property type="term" value="C:cytoplasm"/>
    <property type="evidence" value="ECO:0007669"/>
    <property type="project" value="TreeGrafter"/>
</dbReference>
<dbReference type="NCBIfam" id="NF040713">
    <property type="entry name" value="ZapE"/>
    <property type="match status" value="1"/>
</dbReference>
<evidence type="ECO:0000313" key="4">
    <source>
        <dbReference type="Proteomes" id="UP000186308"/>
    </source>
</evidence>
<proteinExistence type="predicted"/>
<dbReference type="Gene3D" id="3.40.50.300">
    <property type="entry name" value="P-loop containing nucleotide triphosphate hydrolases"/>
    <property type="match status" value="1"/>
</dbReference>
<dbReference type="PANTHER" id="PTHR12169:SF6">
    <property type="entry name" value="AFG1-LIKE ATPASE"/>
    <property type="match status" value="1"/>
</dbReference>
<name>A0A8G2CJX0_ACIRU</name>
<dbReference type="Proteomes" id="UP000186308">
    <property type="component" value="Unassembled WGS sequence"/>
</dbReference>
<reference evidence="3 4" key="1">
    <citation type="submission" date="2017-01" db="EMBL/GenBank/DDBJ databases">
        <authorList>
            <person name="Varghese N."/>
            <person name="Submissions S."/>
        </authorList>
    </citation>
    <scope>NUCLEOTIDE SEQUENCE [LARGE SCALE GENOMIC DNA]</scope>
    <source>
        <strain evidence="3 4">ATCC 35905</strain>
    </source>
</reference>
<dbReference type="RefSeq" id="WP_029310984.1">
    <property type="nucleotide sequence ID" value="NZ_FTNE01000007.1"/>
</dbReference>
<evidence type="ECO:0000256" key="2">
    <source>
        <dbReference type="ARBA" id="ARBA00022840"/>
    </source>
</evidence>
<accession>A0A8G2CJX0</accession>
<dbReference type="AlphaFoldDB" id="A0A8G2CJX0"/>
<dbReference type="InterPro" id="IPR005654">
    <property type="entry name" value="ATPase_AFG1-like"/>
</dbReference>
<dbReference type="GO" id="GO:0051301">
    <property type="term" value="P:cell division"/>
    <property type="evidence" value="ECO:0007669"/>
    <property type="project" value="UniProtKB-KW"/>
</dbReference>
<keyword evidence="3" id="KW-0132">Cell division</keyword>
<dbReference type="InterPro" id="IPR027417">
    <property type="entry name" value="P-loop_NTPase"/>
</dbReference>
<comment type="caution">
    <text evidence="3">The sequence shown here is derived from an EMBL/GenBank/DDBJ whole genome shotgun (WGS) entry which is preliminary data.</text>
</comment>
<dbReference type="SUPFAM" id="SSF52540">
    <property type="entry name" value="P-loop containing nucleoside triphosphate hydrolases"/>
    <property type="match status" value="1"/>
</dbReference>
<evidence type="ECO:0000256" key="1">
    <source>
        <dbReference type="ARBA" id="ARBA00022741"/>
    </source>
</evidence>